<evidence type="ECO:0000313" key="2">
    <source>
        <dbReference type="EMBL" id="KWS04229.1"/>
    </source>
</evidence>
<dbReference type="OrthoDB" id="6022085at2"/>
<evidence type="ECO:0000313" key="3">
    <source>
        <dbReference type="Proteomes" id="UP000023435"/>
    </source>
</evidence>
<dbReference type="Proteomes" id="UP000023435">
    <property type="component" value="Unassembled WGS sequence"/>
</dbReference>
<accession>A0A108U819</accession>
<gene>
    <name evidence="2" type="ORF">AZ78_1778</name>
</gene>
<dbReference type="AlphaFoldDB" id="A0A108U819"/>
<dbReference type="RefSeq" id="WP_060410477.1">
    <property type="nucleotide sequence ID" value="NZ_JAJA02000001.1"/>
</dbReference>
<evidence type="ECO:0000256" key="1">
    <source>
        <dbReference type="SAM" id="MobiDB-lite"/>
    </source>
</evidence>
<comment type="caution">
    <text evidence="2">The sequence shown here is derived from an EMBL/GenBank/DDBJ whole genome shotgun (WGS) entry which is preliminary data.</text>
</comment>
<proteinExistence type="predicted"/>
<name>A0A108U819_9GAMM</name>
<sequence>MADASSGVSGSSHDSAAAAQNSQAANEAAEAQRAAEAAAAASAVNATPTPALTTVEAAPVDLSVPMSALSQLNAMQVNTPALDFSSLTTLGGVPTNATYADIALSAIANPAPPTVEEFNAFSPTFSIDGFNAADIANTDISNVGVNVGLNYTGSLDATMNARFGLDPANVTVSGSIGYSNDLSSFNLSATAGPFGPEATPNYGATVKGSLDLGNLNAFDFSGTVNFNAQGFQNGNVSLGLTRDFSENLSGYARGTVGFGRDGVSNITGETGLNYNQGGTSLGLTGRGSVDTNTGAFTGYVGARIGIKF</sequence>
<dbReference type="EMBL" id="JAJA02000001">
    <property type="protein sequence ID" value="KWS04229.1"/>
    <property type="molecule type" value="Genomic_DNA"/>
</dbReference>
<feature type="region of interest" description="Disordered" evidence="1">
    <location>
        <begin position="1"/>
        <end position="31"/>
    </location>
</feature>
<protein>
    <submittedName>
        <fullName evidence="2">Uncharacterized protein</fullName>
    </submittedName>
</protein>
<keyword evidence="3" id="KW-1185">Reference proteome</keyword>
<organism evidence="2 3">
    <name type="scientific">Lysobacter capsici AZ78</name>
    <dbReference type="NCBI Taxonomy" id="1444315"/>
    <lineage>
        <taxon>Bacteria</taxon>
        <taxon>Pseudomonadati</taxon>
        <taxon>Pseudomonadota</taxon>
        <taxon>Gammaproteobacteria</taxon>
        <taxon>Lysobacterales</taxon>
        <taxon>Lysobacteraceae</taxon>
        <taxon>Lysobacter</taxon>
    </lineage>
</organism>
<reference evidence="2 3" key="1">
    <citation type="journal article" date="2014" name="Genome Announc.">
        <title>Draft Genome Sequence of Lysobacter capsici AZ78, a Bacterium Antagonistic to Plant-Pathogenic Oomycetes.</title>
        <authorList>
            <person name="Puopolo G."/>
            <person name="Sonego P."/>
            <person name="Engelen K."/>
            <person name="Pertot I."/>
        </authorList>
    </citation>
    <scope>NUCLEOTIDE SEQUENCE [LARGE SCALE GENOMIC DNA]</scope>
    <source>
        <strain evidence="2 3">AZ78</strain>
    </source>
</reference>